<name>A0A4S2D5D6_STEMA</name>
<feature type="signal peptide" evidence="2">
    <location>
        <begin position="1"/>
        <end position="21"/>
    </location>
</feature>
<dbReference type="OrthoDB" id="5988514at2"/>
<accession>A0A4S2D5D6</accession>
<evidence type="ECO:0000313" key="3">
    <source>
        <dbReference type="EMBL" id="TGY35813.1"/>
    </source>
</evidence>
<dbReference type="Proteomes" id="UP000306631">
    <property type="component" value="Unassembled WGS sequence"/>
</dbReference>
<protein>
    <submittedName>
        <fullName evidence="3">Classical arabinogalactan protein 4</fullName>
    </submittedName>
</protein>
<dbReference type="AlphaFoldDB" id="A0A4S2D5D6"/>
<proteinExistence type="predicted"/>
<reference evidence="3 4" key="1">
    <citation type="submission" date="2019-04" db="EMBL/GenBank/DDBJ databases">
        <title>Microbes associate with the intestines of laboratory mice.</title>
        <authorList>
            <person name="Navarre W."/>
            <person name="Wong E."/>
            <person name="Huang K."/>
            <person name="Tropini C."/>
            <person name="Ng K."/>
            <person name="Yu B."/>
        </authorList>
    </citation>
    <scope>NUCLEOTIDE SEQUENCE [LARGE SCALE GENOMIC DNA]</scope>
    <source>
        <strain evidence="3 4">NM62_B4-13</strain>
    </source>
</reference>
<keyword evidence="2" id="KW-0732">Signal</keyword>
<evidence type="ECO:0000256" key="1">
    <source>
        <dbReference type="SAM" id="MobiDB-lite"/>
    </source>
</evidence>
<dbReference type="RefSeq" id="WP_017356505.1">
    <property type="nucleotide sequence ID" value="NZ_SRYW01000003.1"/>
</dbReference>
<sequence>MNRPRRLGAVLLLLLPLPALAQIGPPPSPTATRPVVAPQPAPAPLPTPVRPAPADSLSGELAPVKSNSQVQQQLRTHPIQSKGPAGTAPLRGPALQPKVYDRHGRIIPGARQVGPNRVLDTRTGRYYDSVPSAGGQQIRP</sequence>
<feature type="compositionally biased region" description="Pro residues" evidence="1">
    <location>
        <begin position="37"/>
        <end position="51"/>
    </location>
</feature>
<gene>
    <name evidence="3" type="ORF">E5352_04135</name>
</gene>
<feature type="chain" id="PRO_5020855070" evidence="2">
    <location>
        <begin position="22"/>
        <end position="140"/>
    </location>
</feature>
<organism evidence="3 4">
    <name type="scientific">Stenotrophomonas maltophilia</name>
    <name type="common">Pseudomonas maltophilia</name>
    <name type="synonym">Xanthomonas maltophilia</name>
    <dbReference type="NCBI Taxonomy" id="40324"/>
    <lineage>
        <taxon>Bacteria</taxon>
        <taxon>Pseudomonadati</taxon>
        <taxon>Pseudomonadota</taxon>
        <taxon>Gammaproteobacteria</taxon>
        <taxon>Lysobacterales</taxon>
        <taxon>Lysobacteraceae</taxon>
        <taxon>Stenotrophomonas</taxon>
        <taxon>Stenotrophomonas maltophilia group</taxon>
    </lineage>
</organism>
<feature type="compositionally biased region" description="Polar residues" evidence="1">
    <location>
        <begin position="65"/>
        <end position="79"/>
    </location>
</feature>
<evidence type="ECO:0000256" key="2">
    <source>
        <dbReference type="SAM" id="SignalP"/>
    </source>
</evidence>
<feature type="region of interest" description="Disordered" evidence="1">
    <location>
        <begin position="22"/>
        <end position="140"/>
    </location>
</feature>
<evidence type="ECO:0000313" key="4">
    <source>
        <dbReference type="Proteomes" id="UP000306631"/>
    </source>
</evidence>
<comment type="caution">
    <text evidence="3">The sequence shown here is derived from an EMBL/GenBank/DDBJ whole genome shotgun (WGS) entry which is preliminary data.</text>
</comment>
<dbReference type="EMBL" id="SRYW01000003">
    <property type="protein sequence ID" value="TGY35813.1"/>
    <property type="molecule type" value="Genomic_DNA"/>
</dbReference>